<accession>A0ABD5QI92</accession>
<dbReference type="Pfam" id="PF00571">
    <property type="entry name" value="CBS"/>
    <property type="match status" value="1"/>
</dbReference>
<dbReference type="PROSITE" id="PS51371">
    <property type="entry name" value="CBS"/>
    <property type="match status" value="1"/>
</dbReference>
<organism evidence="3 4">
    <name type="scientific">Saliphagus infecundisoli</name>
    <dbReference type="NCBI Taxonomy" id="1849069"/>
    <lineage>
        <taxon>Archaea</taxon>
        <taxon>Methanobacteriati</taxon>
        <taxon>Methanobacteriota</taxon>
        <taxon>Stenosarchaea group</taxon>
        <taxon>Halobacteria</taxon>
        <taxon>Halobacteriales</taxon>
        <taxon>Natrialbaceae</taxon>
        <taxon>Saliphagus</taxon>
    </lineage>
</organism>
<feature type="domain" description="CBS" evidence="2">
    <location>
        <begin position="1"/>
        <end position="59"/>
    </location>
</feature>
<dbReference type="InterPro" id="IPR046342">
    <property type="entry name" value="CBS_dom_sf"/>
</dbReference>
<evidence type="ECO:0000313" key="3">
    <source>
        <dbReference type="EMBL" id="MFC4989295.1"/>
    </source>
</evidence>
<gene>
    <name evidence="3" type="ORF">ACFPFO_16320</name>
</gene>
<sequence>MTADPLVVQTDDKLPRVLHHMDKAHARRIPVVNEDGTLAGIIALDDVMVHLGGESAHVSAQIDNVASVIHSESPQE</sequence>
<reference evidence="3 4" key="1">
    <citation type="journal article" date="2019" name="Int. J. Syst. Evol. Microbiol.">
        <title>The Global Catalogue of Microorganisms (GCM) 10K type strain sequencing project: providing services to taxonomists for standard genome sequencing and annotation.</title>
        <authorList>
            <consortium name="The Broad Institute Genomics Platform"/>
            <consortium name="The Broad Institute Genome Sequencing Center for Infectious Disease"/>
            <person name="Wu L."/>
            <person name="Ma J."/>
        </authorList>
    </citation>
    <scope>NUCLEOTIDE SEQUENCE [LARGE SCALE GENOMIC DNA]</scope>
    <source>
        <strain evidence="3 4">CGMCC 1.15824</strain>
    </source>
</reference>
<evidence type="ECO:0000313" key="4">
    <source>
        <dbReference type="Proteomes" id="UP001595925"/>
    </source>
</evidence>
<keyword evidence="4" id="KW-1185">Reference proteome</keyword>
<dbReference type="SUPFAM" id="SSF54631">
    <property type="entry name" value="CBS-domain pair"/>
    <property type="match status" value="1"/>
</dbReference>
<dbReference type="Gene3D" id="3.10.580.10">
    <property type="entry name" value="CBS-domain"/>
    <property type="match status" value="1"/>
</dbReference>
<protein>
    <submittedName>
        <fullName evidence="3">CBS domain-containing protein</fullName>
    </submittedName>
</protein>
<comment type="caution">
    <text evidence="3">The sequence shown here is derived from an EMBL/GenBank/DDBJ whole genome shotgun (WGS) entry which is preliminary data.</text>
</comment>
<dbReference type="InterPro" id="IPR000644">
    <property type="entry name" value="CBS_dom"/>
</dbReference>
<dbReference type="AlphaFoldDB" id="A0ABD5QI92"/>
<name>A0ABD5QI92_9EURY</name>
<dbReference type="EMBL" id="JBHSJG010000046">
    <property type="protein sequence ID" value="MFC4989295.1"/>
    <property type="molecule type" value="Genomic_DNA"/>
</dbReference>
<proteinExistence type="predicted"/>
<dbReference type="SMART" id="SM00116">
    <property type="entry name" value="CBS"/>
    <property type="match status" value="1"/>
</dbReference>
<evidence type="ECO:0000259" key="2">
    <source>
        <dbReference type="PROSITE" id="PS51371"/>
    </source>
</evidence>
<dbReference type="Proteomes" id="UP001595925">
    <property type="component" value="Unassembled WGS sequence"/>
</dbReference>
<keyword evidence="1" id="KW-0129">CBS domain</keyword>
<evidence type="ECO:0000256" key="1">
    <source>
        <dbReference type="PROSITE-ProRule" id="PRU00703"/>
    </source>
</evidence>
<dbReference type="RefSeq" id="WP_263623767.1">
    <property type="nucleotide sequence ID" value="NZ_JAIVEF010000027.1"/>
</dbReference>